<feature type="transmembrane region" description="Helical" evidence="1">
    <location>
        <begin position="7"/>
        <end position="27"/>
    </location>
</feature>
<feature type="transmembrane region" description="Helical" evidence="1">
    <location>
        <begin position="34"/>
        <end position="55"/>
    </location>
</feature>
<dbReference type="KEGG" id="hbs:IPV69_22580"/>
<dbReference type="AlphaFoldDB" id="A0A7M2WUW1"/>
<accession>A0A7M2WUW1</accession>
<dbReference type="InterPro" id="IPR037401">
    <property type="entry name" value="SnoaL-like"/>
</dbReference>
<keyword evidence="4" id="KW-1185">Reference proteome</keyword>
<evidence type="ECO:0000256" key="1">
    <source>
        <dbReference type="SAM" id="Phobius"/>
    </source>
</evidence>
<proteinExistence type="predicted"/>
<dbReference type="Proteomes" id="UP000593765">
    <property type="component" value="Chromosome"/>
</dbReference>
<name>A0A7M2WUW1_9BACT</name>
<dbReference type="Gene3D" id="3.10.450.50">
    <property type="match status" value="1"/>
</dbReference>
<evidence type="ECO:0000259" key="2">
    <source>
        <dbReference type="Pfam" id="PF13577"/>
    </source>
</evidence>
<reference evidence="3 4" key="1">
    <citation type="submission" date="2020-10" db="EMBL/GenBank/DDBJ databases">
        <title>Wide distribution of Phycisphaera-like planctomycetes from WD2101 soil group in peatlands and genome analysis of the first cultivated representative.</title>
        <authorList>
            <person name="Dedysh S.N."/>
            <person name="Beletsky A.V."/>
            <person name="Ivanova A."/>
            <person name="Kulichevskaya I.S."/>
            <person name="Suzina N.E."/>
            <person name="Philippov D.A."/>
            <person name="Rakitin A.L."/>
            <person name="Mardanov A.V."/>
            <person name="Ravin N.V."/>
        </authorList>
    </citation>
    <scope>NUCLEOTIDE SEQUENCE [LARGE SCALE GENOMIC DNA]</scope>
    <source>
        <strain evidence="3 4">M1803</strain>
    </source>
</reference>
<keyword evidence="1" id="KW-1133">Transmembrane helix</keyword>
<protein>
    <submittedName>
        <fullName evidence="3">Nuclear transport factor 2 family protein</fullName>
    </submittedName>
</protein>
<dbReference type="Pfam" id="PF13577">
    <property type="entry name" value="SnoaL_4"/>
    <property type="match status" value="1"/>
</dbReference>
<feature type="domain" description="SnoaL-like" evidence="2">
    <location>
        <begin position="58"/>
        <end position="175"/>
    </location>
</feature>
<dbReference type="InterPro" id="IPR032710">
    <property type="entry name" value="NTF2-like_dom_sf"/>
</dbReference>
<evidence type="ECO:0000313" key="3">
    <source>
        <dbReference type="EMBL" id="QOV88982.1"/>
    </source>
</evidence>
<dbReference type="SUPFAM" id="SSF54427">
    <property type="entry name" value="NTF2-like"/>
    <property type="match status" value="1"/>
</dbReference>
<evidence type="ECO:0000313" key="4">
    <source>
        <dbReference type="Proteomes" id="UP000593765"/>
    </source>
</evidence>
<organism evidence="3 4">
    <name type="scientific">Humisphaera borealis</name>
    <dbReference type="NCBI Taxonomy" id="2807512"/>
    <lineage>
        <taxon>Bacteria</taxon>
        <taxon>Pseudomonadati</taxon>
        <taxon>Planctomycetota</taxon>
        <taxon>Phycisphaerae</taxon>
        <taxon>Tepidisphaerales</taxon>
        <taxon>Tepidisphaeraceae</taxon>
        <taxon>Humisphaera</taxon>
    </lineage>
</organism>
<gene>
    <name evidence="3" type="ORF">IPV69_22580</name>
</gene>
<sequence>MDLIFDAPWWLYIVPAIVGIVMAYLGLRKGDKTLRSVGVGLLLVGVVIFIASRAVETDTEKVSRQSRELVAAVEKREWDKLNALMEPDAAVTLAGVGEIYSTREQIVSACRSRADGSGVTALAITGLEPKREGAAQISAEVQIYVTANDGGGRPFPTGWRFVWARAADGRWLIHDIEAIQIGTYRPADARPWFPNAK</sequence>
<keyword evidence="1" id="KW-0812">Transmembrane</keyword>
<dbReference type="RefSeq" id="WP_206291993.1">
    <property type="nucleotide sequence ID" value="NZ_CP063458.1"/>
</dbReference>
<keyword evidence="1" id="KW-0472">Membrane</keyword>
<dbReference type="EMBL" id="CP063458">
    <property type="protein sequence ID" value="QOV88982.1"/>
    <property type="molecule type" value="Genomic_DNA"/>
</dbReference>